<dbReference type="GO" id="GO:0004190">
    <property type="term" value="F:aspartic-type endopeptidase activity"/>
    <property type="evidence" value="ECO:0007669"/>
    <property type="project" value="InterPro"/>
</dbReference>
<dbReference type="InterPro" id="IPR033121">
    <property type="entry name" value="PEPTIDASE_A1"/>
</dbReference>
<keyword evidence="3" id="KW-0645">Protease</keyword>
<gene>
    <name evidence="3" type="ORF">STAS_25817</name>
</gene>
<sequence>MKVNPCAQHTKAGACFPVRTSFPSEGANEYVFAVTVGLGTPPTPNSLILDATSNIMWTQCMPCLVSYNPQRDPIFEPRKSSSYSAFSFDSPQCSLLYNETIFGPSYSPRNTCVYSAPYYNFEAVSIGFLSRDKLTSLHPNNDDCKSSAAADIVFGCSQSSWGQVVGVEAGYMGLGKGNFSIVSQTAANSYFSYCLPSNNNSLGFLALGKEEGWDKYNNNNTRFTPLLTNLPVFSGGTLISTVSTFGILPPQAYAPLSREFKKQMINNHGFTSAPPYTTKDNNTLDTCFFTPNNTTKPATVPIVTFTFKNNVEVDLDASGTLFVVDKSIVCLAYIGKDDDPLFSVLFANTQQKTYEVVFDVAGKRVGFLPNSCP</sequence>
<comment type="similarity">
    <text evidence="1">Belongs to the peptidase A1 family.</text>
</comment>
<dbReference type="OrthoDB" id="10397996at2759"/>
<proteinExistence type="inferred from homology"/>
<dbReference type="InterPro" id="IPR001461">
    <property type="entry name" value="Aspartic_peptidase_A1"/>
</dbReference>
<evidence type="ECO:0000256" key="1">
    <source>
        <dbReference type="ARBA" id="ARBA00007447"/>
    </source>
</evidence>
<dbReference type="InterPro" id="IPR032861">
    <property type="entry name" value="TAXi_N"/>
</dbReference>
<comment type="caution">
    <text evidence="3">The sequence shown here is derived from an EMBL/GenBank/DDBJ whole genome shotgun (WGS) entry which is preliminary data.</text>
</comment>
<dbReference type="InterPro" id="IPR032799">
    <property type="entry name" value="TAXi_C"/>
</dbReference>
<dbReference type="EMBL" id="BKCP01008292">
    <property type="protein sequence ID" value="GER48658.1"/>
    <property type="molecule type" value="Genomic_DNA"/>
</dbReference>
<dbReference type="PANTHER" id="PTHR13683">
    <property type="entry name" value="ASPARTYL PROTEASES"/>
    <property type="match status" value="1"/>
</dbReference>
<evidence type="ECO:0000313" key="4">
    <source>
        <dbReference type="Proteomes" id="UP000325081"/>
    </source>
</evidence>
<dbReference type="PROSITE" id="PS51767">
    <property type="entry name" value="PEPTIDASE_A1"/>
    <property type="match status" value="1"/>
</dbReference>
<dbReference type="InterPro" id="IPR021109">
    <property type="entry name" value="Peptidase_aspartic_dom_sf"/>
</dbReference>
<dbReference type="AlphaFoldDB" id="A0A5A7QUS7"/>
<evidence type="ECO:0000259" key="2">
    <source>
        <dbReference type="PROSITE" id="PS51767"/>
    </source>
</evidence>
<name>A0A5A7QUS7_STRAF</name>
<dbReference type="Proteomes" id="UP000325081">
    <property type="component" value="Unassembled WGS sequence"/>
</dbReference>
<keyword evidence="3" id="KW-0378">Hydrolase</keyword>
<dbReference type="Pfam" id="PF14543">
    <property type="entry name" value="TAXi_N"/>
    <property type="match status" value="1"/>
</dbReference>
<keyword evidence="4" id="KW-1185">Reference proteome</keyword>
<protein>
    <submittedName>
        <fullName evidence="3">Eukaryotic aspartyl protease family protein</fullName>
    </submittedName>
</protein>
<evidence type="ECO:0000313" key="3">
    <source>
        <dbReference type="EMBL" id="GER48658.1"/>
    </source>
</evidence>
<accession>A0A5A7QUS7</accession>
<reference evidence="4" key="1">
    <citation type="journal article" date="2019" name="Curr. Biol.">
        <title>Genome Sequence of Striga asiatica Provides Insight into the Evolution of Plant Parasitism.</title>
        <authorList>
            <person name="Yoshida S."/>
            <person name="Kim S."/>
            <person name="Wafula E.K."/>
            <person name="Tanskanen J."/>
            <person name="Kim Y.M."/>
            <person name="Honaas L."/>
            <person name="Yang Z."/>
            <person name="Spallek T."/>
            <person name="Conn C.E."/>
            <person name="Ichihashi Y."/>
            <person name="Cheong K."/>
            <person name="Cui S."/>
            <person name="Der J.P."/>
            <person name="Gundlach H."/>
            <person name="Jiao Y."/>
            <person name="Hori C."/>
            <person name="Ishida J.K."/>
            <person name="Kasahara H."/>
            <person name="Kiba T."/>
            <person name="Kim M.S."/>
            <person name="Koo N."/>
            <person name="Laohavisit A."/>
            <person name="Lee Y.H."/>
            <person name="Lumba S."/>
            <person name="McCourt P."/>
            <person name="Mortimer J.C."/>
            <person name="Mutuku J.M."/>
            <person name="Nomura T."/>
            <person name="Sasaki-Sekimoto Y."/>
            <person name="Seto Y."/>
            <person name="Wang Y."/>
            <person name="Wakatake T."/>
            <person name="Sakakibara H."/>
            <person name="Demura T."/>
            <person name="Yamaguchi S."/>
            <person name="Yoneyama K."/>
            <person name="Manabe R.I."/>
            <person name="Nelson D.C."/>
            <person name="Schulman A.H."/>
            <person name="Timko M.P."/>
            <person name="dePamphilis C.W."/>
            <person name="Choi D."/>
            <person name="Shirasu K."/>
        </authorList>
    </citation>
    <scope>NUCLEOTIDE SEQUENCE [LARGE SCALE GENOMIC DNA]</scope>
    <source>
        <strain evidence="4">cv. UVA1</strain>
    </source>
</reference>
<dbReference type="Pfam" id="PF14541">
    <property type="entry name" value="TAXi_C"/>
    <property type="match status" value="1"/>
</dbReference>
<dbReference type="GO" id="GO:0006508">
    <property type="term" value="P:proteolysis"/>
    <property type="evidence" value="ECO:0007669"/>
    <property type="project" value="UniProtKB-KW"/>
</dbReference>
<organism evidence="3 4">
    <name type="scientific">Striga asiatica</name>
    <name type="common">Asiatic witchweed</name>
    <name type="synonym">Buchnera asiatica</name>
    <dbReference type="NCBI Taxonomy" id="4170"/>
    <lineage>
        <taxon>Eukaryota</taxon>
        <taxon>Viridiplantae</taxon>
        <taxon>Streptophyta</taxon>
        <taxon>Embryophyta</taxon>
        <taxon>Tracheophyta</taxon>
        <taxon>Spermatophyta</taxon>
        <taxon>Magnoliopsida</taxon>
        <taxon>eudicotyledons</taxon>
        <taxon>Gunneridae</taxon>
        <taxon>Pentapetalae</taxon>
        <taxon>asterids</taxon>
        <taxon>lamiids</taxon>
        <taxon>Lamiales</taxon>
        <taxon>Orobanchaceae</taxon>
        <taxon>Buchnereae</taxon>
        <taxon>Striga</taxon>
    </lineage>
</organism>
<dbReference type="SUPFAM" id="SSF50630">
    <property type="entry name" value="Acid proteases"/>
    <property type="match status" value="1"/>
</dbReference>
<dbReference type="PANTHER" id="PTHR13683:SF679">
    <property type="entry name" value="ASPARTYL PROTEASE FAMILY PROTEIN 2"/>
    <property type="match status" value="1"/>
</dbReference>
<dbReference type="Gene3D" id="2.40.70.10">
    <property type="entry name" value="Acid Proteases"/>
    <property type="match status" value="2"/>
</dbReference>
<feature type="domain" description="Peptidase A1" evidence="2">
    <location>
        <begin position="32"/>
        <end position="368"/>
    </location>
</feature>